<dbReference type="PANTHER" id="PTHR47829">
    <property type="entry name" value="HYDROLASE, PUTATIVE (AFU_ORTHOLOGUE AFUA_1G12880)-RELATED"/>
    <property type="match status" value="1"/>
</dbReference>
<name>A0ABT0RSU7_9SPHN</name>
<dbReference type="SUPFAM" id="SSF56112">
    <property type="entry name" value="Protein kinase-like (PK-like)"/>
    <property type="match status" value="1"/>
</dbReference>
<dbReference type="InterPro" id="IPR002575">
    <property type="entry name" value="Aminoglycoside_PTrfase"/>
</dbReference>
<dbReference type="PANTHER" id="PTHR47829:SF1">
    <property type="entry name" value="HAD FAMILY PHOSPHATASE"/>
    <property type="match status" value="1"/>
</dbReference>
<dbReference type="Gene3D" id="3.30.200.20">
    <property type="entry name" value="Phosphorylase Kinase, domain 1"/>
    <property type="match status" value="1"/>
</dbReference>
<sequence length="356" mass="39221">MDRTEANSGTREVTERLRFDVARLERWMADHVPGIVGPLSVSQFKGGQSNPTYRIDTPSGRSFVLRRKPPGKLLPGAHAVDREARVMSALGKQGFPVPHVYGHCDDADVIGTPFFLMDMVDGRIIWEATFPGLTKAIRAAHFDAMNATIAKLHSFDPDEIGLGDYGRASGFVERQVARWSKQYETDVEAGRVVAMDHLTAWLRDHLPTDSGDARIVHGDFRCDNMIFAPDEARVAAVLDWELSTLGDPAADFVYHLLMYRMPAGMFTGLAGLDFTELGIPTEQEYVDAYCRRTGRTSLPNLDYLVVFVMFRLAAICHGIRGRLARGSASSAHAEATAALTEPLAELALTQAKSARL</sequence>
<evidence type="ECO:0000313" key="2">
    <source>
        <dbReference type="EMBL" id="MCL6698082.1"/>
    </source>
</evidence>
<dbReference type="EMBL" id="JAMGBA010000001">
    <property type="protein sequence ID" value="MCL6698082.1"/>
    <property type="molecule type" value="Genomic_DNA"/>
</dbReference>
<keyword evidence="3" id="KW-1185">Reference proteome</keyword>
<dbReference type="InterPro" id="IPR052898">
    <property type="entry name" value="ACAD10-like"/>
</dbReference>
<reference evidence="2 3" key="1">
    <citation type="submission" date="2022-05" db="EMBL/GenBank/DDBJ databases">
        <authorList>
            <person name="Jo J.-H."/>
            <person name="Im W.-T."/>
        </authorList>
    </citation>
    <scope>NUCLEOTIDE SEQUENCE [LARGE SCALE GENOMIC DNA]</scope>
    <source>
        <strain evidence="2 3">NSE70-1</strain>
    </source>
</reference>
<comment type="caution">
    <text evidence="2">The sequence shown here is derived from an EMBL/GenBank/DDBJ whole genome shotgun (WGS) entry which is preliminary data.</text>
</comment>
<accession>A0ABT0RSU7</accession>
<proteinExistence type="predicted"/>
<dbReference type="Gene3D" id="3.90.1200.10">
    <property type="match status" value="1"/>
</dbReference>
<dbReference type="InterPro" id="IPR011009">
    <property type="entry name" value="Kinase-like_dom_sf"/>
</dbReference>
<organism evidence="2 3">
    <name type="scientific">Sphingomonas caseinilyticus</name>
    <dbReference type="NCBI Taxonomy" id="2908205"/>
    <lineage>
        <taxon>Bacteria</taxon>
        <taxon>Pseudomonadati</taxon>
        <taxon>Pseudomonadota</taxon>
        <taxon>Alphaproteobacteria</taxon>
        <taxon>Sphingomonadales</taxon>
        <taxon>Sphingomonadaceae</taxon>
        <taxon>Sphingomonas</taxon>
    </lineage>
</organism>
<evidence type="ECO:0000313" key="3">
    <source>
        <dbReference type="Proteomes" id="UP001203410"/>
    </source>
</evidence>
<feature type="domain" description="Aminoglycoside phosphotransferase" evidence="1">
    <location>
        <begin position="41"/>
        <end position="266"/>
    </location>
</feature>
<protein>
    <submittedName>
        <fullName evidence="2">Phosphotransferase family protein</fullName>
    </submittedName>
</protein>
<dbReference type="RefSeq" id="WP_249903422.1">
    <property type="nucleotide sequence ID" value="NZ_JAMGBA010000001.1"/>
</dbReference>
<dbReference type="CDD" id="cd05154">
    <property type="entry name" value="ACAD10_11_N-like"/>
    <property type="match status" value="1"/>
</dbReference>
<evidence type="ECO:0000259" key="1">
    <source>
        <dbReference type="Pfam" id="PF01636"/>
    </source>
</evidence>
<dbReference type="Pfam" id="PF01636">
    <property type="entry name" value="APH"/>
    <property type="match status" value="1"/>
</dbReference>
<dbReference type="InterPro" id="IPR041726">
    <property type="entry name" value="ACAD10_11_N"/>
</dbReference>
<gene>
    <name evidence="2" type="ORF">LZ496_04685</name>
</gene>
<dbReference type="Proteomes" id="UP001203410">
    <property type="component" value="Unassembled WGS sequence"/>
</dbReference>